<feature type="compositionally biased region" description="Basic and acidic residues" evidence="1">
    <location>
        <begin position="79"/>
        <end position="91"/>
    </location>
</feature>
<dbReference type="AlphaFoldDB" id="A0A5B7IU75"/>
<dbReference type="Proteomes" id="UP000324222">
    <property type="component" value="Unassembled WGS sequence"/>
</dbReference>
<protein>
    <submittedName>
        <fullName evidence="2">Uncharacterized protein</fullName>
    </submittedName>
</protein>
<reference evidence="2 3" key="1">
    <citation type="submission" date="2019-05" db="EMBL/GenBank/DDBJ databases">
        <title>Another draft genome of Portunus trituberculatus and its Hox gene families provides insights of decapod evolution.</title>
        <authorList>
            <person name="Jeong J.-H."/>
            <person name="Song I."/>
            <person name="Kim S."/>
            <person name="Choi T."/>
            <person name="Kim D."/>
            <person name="Ryu S."/>
            <person name="Kim W."/>
        </authorList>
    </citation>
    <scope>NUCLEOTIDE SEQUENCE [LARGE SCALE GENOMIC DNA]</scope>
    <source>
        <tissue evidence="2">Muscle</tissue>
    </source>
</reference>
<feature type="compositionally biased region" description="Basic and acidic residues" evidence="1">
    <location>
        <begin position="1"/>
        <end position="17"/>
    </location>
</feature>
<dbReference type="EMBL" id="VSRR010069278">
    <property type="protein sequence ID" value="MPC85699.1"/>
    <property type="molecule type" value="Genomic_DNA"/>
</dbReference>
<feature type="region of interest" description="Disordered" evidence="1">
    <location>
        <begin position="40"/>
        <end position="91"/>
    </location>
</feature>
<evidence type="ECO:0000313" key="2">
    <source>
        <dbReference type="EMBL" id="MPC85699.1"/>
    </source>
</evidence>
<name>A0A5B7IU75_PORTR</name>
<feature type="compositionally biased region" description="Acidic residues" evidence="1">
    <location>
        <begin position="59"/>
        <end position="77"/>
    </location>
</feature>
<evidence type="ECO:0000313" key="3">
    <source>
        <dbReference type="Proteomes" id="UP000324222"/>
    </source>
</evidence>
<comment type="caution">
    <text evidence="2">The sequence shown here is derived from an EMBL/GenBank/DDBJ whole genome shotgun (WGS) entry which is preliminary data.</text>
</comment>
<evidence type="ECO:0000256" key="1">
    <source>
        <dbReference type="SAM" id="MobiDB-lite"/>
    </source>
</evidence>
<proteinExistence type="predicted"/>
<organism evidence="2 3">
    <name type="scientific">Portunus trituberculatus</name>
    <name type="common">Swimming crab</name>
    <name type="synonym">Neptunus trituberculatus</name>
    <dbReference type="NCBI Taxonomy" id="210409"/>
    <lineage>
        <taxon>Eukaryota</taxon>
        <taxon>Metazoa</taxon>
        <taxon>Ecdysozoa</taxon>
        <taxon>Arthropoda</taxon>
        <taxon>Crustacea</taxon>
        <taxon>Multicrustacea</taxon>
        <taxon>Malacostraca</taxon>
        <taxon>Eumalacostraca</taxon>
        <taxon>Eucarida</taxon>
        <taxon>Decapoda</taxon>
        <taxon>Pleocyemata</taxon>
        <taxon>Brachyura</taxon>
        <taxon>Eubrachyura</taxon>
        <taxon>Portunoidea</taxon>
        <taxon>Portunidae</taxon>
        <taxon>Portuninae</taxon>
        <taxon>Portunus</taxon>
    </lineage>
</organism>
<sequence>MEQKGRWEEGKGGGRKEREKRKKRYACLAFHQILSRLLVTSSHLSASEQRLPDPARDEKEEEEEEEEVKEEEEEQEQLETQRKEEGRYKTA</sequence>
<keyword evidence="3" id="KW-1185">Reference proteome</keyword>
<gene>
    <name evidence="2" type="ORF">E2C01_080483</name>
</gene>
<accession>A0A5B7IU75</accession>
<feature type="region of interest" description="Disordered" evidence="1">
    <location>
        <begin position="1"/>
        <end position="22"/>
    </location>
</feature>